<dbReference type="GO" id="GO:0007096">
    <property type="term" value="P:regulation of exit from mitosis"/>
    <property type="evidence" value="ECO:0007669"/>
    <property type="project" value="TreeGrafter"/>
</dbReference>
<dbReference type="Proteomes" id="UP000053831">
    <property type="component" value="Unassembled WGS sequence"/>
</dbReference>
<name>A0A0M9VSQ8_ESCWE</name>
<reference evidence="7 8" key="1">
    <citation type="submission" date="2015-07" db="EMBL/GenBank/DDBJ databases">
        <title>The genome of the fungus Escovopsis weberi, a specialized disease agent of ant agriculture.</title>
        <authorList>
            <person name="de Man T.J."/>
            <person name="Stajich J.E."/>
            <person name="Kubicek C.P."/>
            <person name="Chenthamara K."/>
            <person name="Atanasova L."/>
            <person name="Druzhinina I.S."/>
            <person name="Birnbaum S."/>
            <person name="Barribeau S.M."/>
            <person name="Teiling C."/>
            <person name="Suen G."/>
            <person name="Currie C."/>
            <person name="Gerardo N.M."/>
        </authorList>
    </citation>
    <scope>NUCLEOTIDE SEQUENCE [LARGE SCALE GENOMIC DNA]</scope>
</reference>
<dbReference type="STRING" id="150374.A0A0M9VSQ8"/>
<keyword evidence="2 6" id="KW-0812">Transmembrane</keyword>
<dbReference type="AlphaFoldDB" id="A0A0M9VSQ8"/>
<dbReference type="Pfam" id="PF10332">
    <property type="entry name" value="DUF2418"/>
    <property type="match status" value="1"/>
</dbReference>
<evidence type="ECO:0000256" key="6">
    <source>
        <dbReference type="SAM" id="Phobius"/>
    </source>
</evidence>
<dbReference type="GO" id="GO:0012505">
    <property type="term" value="C:endomembrane system"/>
    <property type="evidence" value="ECO:0007669"/>
    <property type="project" value="UniProtKB-SubCell"/>
</dbReference>
<evidence type="ECO:0000256" key="1">
    <source>
        <dbReference type="ARBA" id="ARBA00004127"/>
    </source>
</evidence>
<evidence type="ECO:0000256" key="3">
    <source>
        <dbReference type="ARBA" id="ARBA00022989"/>
    </source>
</evidence>
<dbReference type="OrthoDB" id="3363151at2759"/>
<dbReference type="PANTHER" id="PTHR28293">
    <property type="entry name" value="NUCLEAR RIM PROTEIN 1"/>
    <property type="match status" value="1"/>
</dbReference>
<dbReference type="InterPro" id="IPR018819">
    <property type="entry name" value="Nur1/Mug154"/>
</dbReference>
<keyword evidence="4 6" id="KW-0472">Membrane</keyword>
<organism evidence="7 8">
    <name type="scientific">Escovopsis weberi</name>
    <dbReference type="NCBI Taxonomy" id="150374"/>
    <lineage>
        <taxon>Eukaryota</taxon>
        <taxon>Fungi</taxon>
        <taxon>Dikarya</taxon>
        <taxon>Ascomycota</taxon>
        <taxon>Pezizomycotina</taxon>
        <taxon>Sordariomycetes</taxon>
        <taxon>Hypocreomycetidae</taxon>
        <taxon>Hypocreales</taxon>
        <taxon>Hypocreaceae</taxon>
        <taxon>Escovopsis</taxon>
    </lineage>
</organism>
<protein>
    <submittedName>
        <fullName evidence="7">Meiotically up-regulated protein</fullName>
    </submittedName>
</protein>
<comment type="caution">
    <text evidence="7">The sequence shown here is derived from an EMBL/GenBank/DDBJ whole genome shotgun (WGS) entry which is preliminary data.</text>
</comment>
<gene>
    <name evidence="7" type="ORF">ESCO_003134</name>
</gene>
<sequence>MPSYRLIRRKPLLERIMSQLNPMDFLLWVSEEIETREWDSTLSGTQLGMGMNLFFLLARANSALSEPSDSDVFGDDVSSGWLSWLLFPIIWGLVALSCTNAIYALSRTRKYRVFQSKFDLAAATPSARRVKAPSASTSSSPLRYFAELLTSESAESRAANADKAHDSWELSVWDPLPATLRLFCLFSPGHVLVYLLFLPLAPLDPQPSVTVFNVVVMQLLLSGQMLLLSSRFAQQVKDNSIVQREVMNEYETKFVQPRLHPVVRDVGTQVGSSASGNQELLKIHNFVQLGTPTTVVRPAFLSRPKPVLSREELLARSSPASVANVKPEAETPPLPAPKQPETAMASVNPRASSIVKPSATDDGASFPVPGNMISASTNTGSAATFGGHMGIYNHARSPLKKAAYMNDFAGQETASPRNSREMAAYEQRIMARPVSPIKQPELRRMTGAGAGAGATGVSAPFAMGGTREGQLPRW</sequence>
<dbReference type="PANTHER" id="PTHR28293:SF1">
    <property type="entry name" value="NUCLEAR RIM PROTEIN 1"/>
    <property type="match status" value="1"/>
</dbReference>
<proteinExistence type="predicted"/>
<dbReference type="GO" id="GO:0043007">
    <property type="term" value="P:maintenance of rDNA"/>
    <property type="evidence" value="ECO:0007669"/>
    <property type="project" value="TreeGrafter"/>
</dbReference>
<evidence type="ECO:0000313" key="7">
    <source>
        <dbReference type="EMBL" id="KOS17959.1"/>
    </source>
</evidence>
<evidence type="ECO:0000313" key="8">
    <source>
        <dbReference type="Proteomes" id="UP000053831"/>
    </source>
</evidence>
<dbReference type="EMBL" id="LGSR01000022">
    <property type="protein sequence ID" value="KOS17959.1"/>
    <property type="molecule type" value="Genomic_DNA"/>
</dbReference>
<feature type="transmembrane region" description="Helical" evidence="6">
    <location>
        <begin position="81"/>
        <end position="105"/>
    </location>
</feature>
<feature type="region of interest" description="Disordered" evidence="5">
    <location>
        <begin position="316"/>
        <end position="342"/>
    </location>
</feature>
<evidence type="ECO:0000256" key="4">
    <source>
        <dbReference type="ARBA" id="ARBA00023136"/>
    </source>
</evidence>
<comment type="subcellular location">
    <subcellularLocation>
        <location evidence="1">Endomembrane system</location>
        <topology evidence="1">Multi-pass membrane protein</topology>
    </subcellularLocation>
</comment>
<accession>A0A0M9VSQ8</accession>
<evidence type="ECO:0000256" key="5">
    <source>
        <dbReference type="SAM" id="MobiDB-lite"/>
    </source>
</evidence>
<keyword evidence="3 6" id="KW-1133">Transmembrane helix</keyword>
<evidence type="ECO:0000256" key="2">
    <source>
        <dbReference type="ARBA" id="ARBA00022692"/>
    </source>
</evidence>
<keyword evidence="8" id="KW-1185">Reference proteome</keyword>